<evidence type="ECO:0000313" key="3">
    <source>
        <dbReference type="EMBL" id="CAD9201450.1"/>
    </source>
</evidence>
<reference evidence="3" key="1">
    <citation type="submission" date="2021-01" db="EMBL/GenBank/DDBJ databases">
        <authorList>
            <person name="Corre E."/>
            <person name="Pelletier E."/>
            <person name="Niang G."/>
            <person name="Scheremetjew M."/>
            <person name="Finn R."/>
            <person name="Kale V."/>
            <person name="Holt S."/>
            <person name="Cochrane G."/>
            <person name="Meng A."/>
            <person name="Brown T."/>
            <person name="Cohen L."/>
        </authorList>
    </citation>
    <scope>NUCLEOTIDE SEQUENCE</scope>
    <source>
        <strain evidence="3">PLY429</strain>
    </source>
</reference>
<sequence>MVDALPRMATPGMTNHVEAQRVLEAMMMEEERFKSNKLMAERVLSVAPAQPTVSNGFMLTGGSLLKPPSVSGAPGPLTDLEALMPSATPASDEALKRRVNSLEENNAVLQHRVGQLEAAVAVLARLVEHPLVKQALDGQDEPDEEPPVKVQKVDVKGKAVRSSSRSAEKNKTGNFSAPEKVERIIARVSRDRSGSEGAEDAQSSGGEDGEDGDADNEENDLLKSLKRSKSGKVTVDGDVSKKKWYELIALIKEMKPNNGYPIKCLILAAIESARADPVYADSNIPARLEQSLENYCRKSAGPTKRSALQVLDSVWQFVQQGQAPPPEGA</sequence>
<feature type="coiled-coil region" evidence="1">
    <location>
        <begin position="92"/>
        <end position="119"/>
    </location>
</feature>
<protein>
    <submittedName>
        <fullName evidence="3">Uncharacterized protein</fullName>
    </submittedName>
</protein>
<dbReference type="AlphaFoldDB" id="A0A7S1SN63"/>
<gene>
    <name evidence="3" type="ORF">TCHU04912_LOCUS3683</name>
</gene>
<dbReference type="EMBL" id="HBGG01007405">
    <property type="protein sequence ID" value="CAD9201450.1"/>
    <property type="molecule type" value="Transcribed_RNA"/>
</dbReference>
<proteinExistence type="predicted"/>
<keyword evidence="1" id="KW-0175">Coiled coil</keyword>
<evidence type="ECO:0000256" key="2">
    <source>
        <dbReference type="SAM" id="MobiDB-lite"/>
    </source>
</evidence>
<feature type="region of interest" description="Disordered" evidence="2">
    <location>
        <begin position="136"/>
        <end position="217"/>
    </location>
</feature>
<feature type="compositionally biased region" description="Acidic residues" evidence="2">
    <location>
        <begin position="207"/>
        <end position="217"/>
    </location>
</feature>
<feature type="compositionally biased region" description="Basic and acidic residues" evidence="2">
    <location>
        <begin position="179"/>
        <end position="194"/>
    </location>
</feature>
<organism evidence="3">
    <name type="scientific">Tetraselmis chuii</name>
    <dbReference type="NCBI Taxonomy" id="63592"/>
    <lineage>
        <taxon>Eukaryota</taxon>
        <taxon>Viridiplantae</taxon>
        <taxon>Chlorophyta</taxon>
        <taxon>core chlorophytes</taxon>
        <taxon>Chlorodendrophyceae</taxon>
        <taxon>Chlorodendrales</taxon>
        <taxon>Chlorodendraceae</taxon>
        <taxon>Tetraselmis</taxon>
    </lineage>
</organism>
<evidence type="ECO:0000256" key="1">
    <source>
        <dbReference type="SAM" id="Coils"/>
    </source>
</evidence>
<accession>A0A7S1SN63</accession>
<name>A0A7S1SN63_9CHLO</name>